<feature type="compositionally biased region" description="Pro residues" evidence="2">
    <location>
        <begin position="260"/>
        <end position="269"/>
    </location>
</feature>
<dbReference type="EMBL" id="JACAZE010000012">
    <property type="protein sequence ID" value="KAF7302617.1"/>
    <property type="molecule type" value="Genomic_DNA"/>
</dbReference>
<evidence type="ECO:0000313" key="4">
    <source>
        <dbReference type="Proteomes" id="UP000613580"/>
    </source>
</evidence>
<comment type="caution">
    <text evidence="3">The sequence shown here is derived from an EMBL/GenBank/DDBJ whole genome shotgun (WGS) entry which is preliminary data.</text>
</comment>
<evidence type="ECO:0000313" key="3">
    <source>
        <dbReference type="EMBL" id="KAF7302617.1"/>
    </source>
</evidence>
<dbReference type="OrthoDB" id="3224257at2759"/>
<keyword evidence="4" id="KW-1185">Reference proteome</keyword>
<feature type="region of interest" description="Disordered" evidence="2">
    <location>
        <begin position="492"/>
        <end position="538"/>
    </location>
</feature>
<reference evidence="3" key="1">
    <citation type="submission" date="2020-05" db="EMBL/GenBank/DDBJ databases">
        <title>Mycena genomes resolve the evolution of fungal bioluminescence.</title>
        <authorList>
            <person name="Tsai I.J."/>
        </authorList>
    </citation>
    <scope>NUCLEOTIDE SEQUENCE</scope>
    <source>
        <strain evidence="3">110903Hualien_Pintung</strain>
    </source>
</reference>
<feature type="compositionally biased region" description="Basic and acidic residues" evidence="2">
    <location>
        <begin position="241"/>
        <end position="259"/>
    </location>
</feature>
<proteinExistence type="predicted"/>
<accession>A0A8H6SPN0</accession>
<dbReference type="Proteomes" id="UP000613580">
    <property type="component" value="Unassembled WGS sequence"/>
</dbReference>
<feature type="region of interest" description="Disordered" evidence="2">
    <location>
        <begin position="402"/>
        <end position="447"/>
    </location>
</feature>
<feature type="compositionally biased region" description="Basic and acidic residues" evidence="2">
    <location>
        <begin position="127"/>
        <end position="159"/>
    </location>
</feature>
<evidence type="ECO:0000256" key="1">
    <source>
        <dbReference type="SAM" id="Coils"/>
    </source>
</evidence>
<feature type="coiled-coil region" evidence="1">
    <location>
        <begin position="354"/>
        <end position="381"/>
    </location>
</feature>
<gene>
    <name evidence="3" type="ORF">HMN09_00896200</name>
</gene>
<name>A0A8H6SPN0_MYCCL</name>
<sequence>MLIKLTPQVSATPSAAAPATPTILFALSFPDLPANLPLPHAWATQLARLAADDLEAPPSMHALDRAAALPSLLQEVVFDLPGGQVVCSFLDGKTEEWDMGDECREMLDRVVFDVEESGRVQRVADEEEDRLRRERMQREERERLEAERRASIEREREEATTTTLAKAKVKEQILNSPPASLKSGTRFTKSRLVRSRSLLMALVATFTPGPTSPPASSPPTSPTRSPSPLLKLTRRASSASRESREPSEEDRPPSTHDLETPPPSAPPSAPSSAFSQQQTDAPRPSTLRREELSPRLLRRRARSTLVDAFRAHVLPQLATAVGLFESNTPSFERTEDEDMDDILQPASGGGGYHAWVARSMLRRAEDRMRELEAQYPSLAETVSLQSQFSPNSIAFPISPRHATFEPWSSDESQSESEDDDQVPSVVGDGDSDSDSDGSSVHTPETGHTNIDVAIAGGHSVEASTDSNSSYFTCADEDLEAAEDDAVPPLTASHLRRPSEYSPVHSRHASGSAHPRVPSSSSSATRKEQRRAQKAAQAEHAAFVRMTTRLRSVLAQSSASRQLNAMQKDEADRVREGRGLRRARLDKRSGLKTAEMVQVFRPSQLGRWTWGVGDIAEDDRLPPAYEDVVLDTTNIEVPKPTVVSPTLGRRPRPSPPIQRTKTLDQLEVDVELEHLDTTVTVELEAIDIEVDLERLDLSDSLDVDSMGLDVDVDDVFSPAPKPRAKIPARRVPMLEGWERRRTLAI</sequence>
<feature type="compositionally biased region" description="Pro residues" evidence="2">
    <location>
        <begin position="210"/>
        <end position="221"/>
    </location>
</feature>
<feature type="region of interest" description="Disordered" evidence="2">
    <location>
        <begin position="127"/>
        <end position="164"/>
    </location>
</feature>
<protein>
    <submittedName>
        <fullName evidence="3">Uncharacterized protein</fullName>
    </submittedName>
</protein>
<organism evidence="3 4">
    <name type="scientific">Mycena chlorophos</name>
    <name type="common">Agaric fungus</name>
    <name type="synonym">Agaricus chlorophos</name>
    <dbReference type="NCBI Taxonomy" id="658473"/>
    <lineage>
        <taxon>Eukaryota</taxon>
        <taxon>Fungi</taxon>
        <taxon>Dikarya</taxon>
        <taxon>Basidiomycota</taxon>
        <taxon>Agaricomycotina</taxon>
        <taxon>Agaricomycetes</taxon>
        <taxon>Agaricomycetidae</taxon>
        <taxon>Agaricales</taxon>
        <taxon>Marasmiineae</taxon>
        <taxon>Mycenaceae</taxon>
        <taxon>Mycena</taxon>
    </lineage>
</organism>
<feature type="compositionally biased region" description="Acidic residues" evidence="2">
    <location>
        <begin position="412"/>
        <end position="421"/>
    </location>
</feature>
<dbReference type="AlphaFoldDB" id="A0A8H6SPN0"/>
<keyword evidence="1" id="KW-0175">Coiled coil</keyword>
<feature type="region of interest" description="Disordered" evidence="2">
    <location>
        <begin position="205"/>
        <end position="295"/>
    </location>
</feature>
<evidence type="ECO:0000256" key="2">
    <source>
        <dbReference type="SAM" id="MobiDB-lite"/>
    </source>
</evidence>